<dbReference type="InterPro" id="IPR009091">
    <property type="entry name" value="RCC1/BLIP-II"/>
</dbReference>
<gene>
    <name evidence="2" type="ORF">AW10_01319</name>
</gene>
<feature type="signal peptide" evidence="1">
    <location>
        <begin position="1"/>
        <end position="36"/>
    </location>
</feature>
<dbReference type="Pfam" id="PF13540">
    <property type="entry name" value="RCC1_2"/>
    <property type="match status" value="2"/>
</dbReference>
<name>A0A011QQF2_9PROT</name>
<dbReference type="InterPro" id="IPR000408">
    <property type="entry name" value="Reg_chr_condens"/>
</dbReference>
<protein>
    <submittedName>
        <fullName evidence="2">Uncharacterized protein</fullName>
    </submittedName>
</protein>
<sequence precursor="true">MSMSSFSILARFSGRASMAPLLALMATFCLSFPAGADSSGVQLASYYDRHMAISGGIAYGWTGKERPTAMVAEVVQVGVGRDAYYALRKDGTLLTWSGSPANAAVLMRDVVGFAAGSSGWLAINRTWTLWHGTGAAREPPRKIAERVLAAAVGDGADYYVTLAGELYVRGLAHRGQYGDGRLAASSDFVKTAEKVVAVKAQTGHALYLDKSGEVFGTGGNVKGPLSTYGLGDKAASWGRIFVGAKGIATGASHSVAIREDGSLWAWGSGFAVEPTRIAERIVTVAAGNGTTLALAEDGKLWAWEGGGQGPRLITLGR</sequence>
<dbReference type="PANTHER" id="PTHR45982">
    <property type="entry name" value="REGULATOR OF CHROMOSOME CONDENSATION"/>
    <property type="match status" value="1"/>
</dbReference>
<feature type="chain" id="PRO_5001463390" evidence="1">
    <location>
        <begin position="37"/>
        <end position="317"/>
    </location>
</feature>
<evidence type="ECO:0000313" key="2">
    <source>
        <dbReference type="EMBL" id="EXI81119.1"/>
    </source>
</evidence>
<dbReference type="Proteomes" id="UP000021816">
    <property type="component" value="Unassembled WGS sequence"/>
</dbReference>
<dbReference type="STRING" id="1454003.AW10_01319"/>
<comment type="caution">
    <text evidence="2">The sequence shown here is derived from an EMBL/GenBank/DDBJ whole genome shotgun (WGS) entry which is preliminary data.</text>
</comment>
<proteinExistence type="predicted"/>
<dbReference type="EMBL" id="JEMX01000026">
    <property type="protein sequence ID" value="EXI81119.1"/>
    <property type="molecule type" value="Genomic_DNA"/>
</dbReference>
<dbReference type="PROSITE" id="PS00626">
    <property type="entry name" value="RCC1_2"/>
    <property type="match status" value="1"/>
</dbReference>
<accession>A0A011QQF2</accession>
<dbReference type="GO" id="GO:0005085">
    <property type="term" value="F:guanyl-nucleotide exchange factor activity"/>
    <property type="evidence" value="ECO:0007669"/>
    <property type="project" value="TreeGrafter"/>
</dbReference>
<evidence type="ECO:0000313" key="3">
    <source>
        <dbReference type="Proteomes" id="UP000021816"/>
    </source>
</evidence>
<keyword evidence="1" id="KW-0732">Signal</keyword>
<reference evidence="2 3" key="1">
    <citation type="submission" date="2014-02" db="EMBL/GenBank/DDBJ databases">
        <title>Expanding our view of genomic diversity in Candidatus Accumulibacter clades.</title>
        <authorList>
            <person name="Skennerton C.T."/>
            <person name="Barr J.J."/>
            <person name="Slater F.R."/>
            <person name="Bond P.L."/>
            <person name="Tyson G.W."/>
        </authorList>
    </citation>
    <scope>NUCLEOTIDE SEQUENCE [LARGE SCALE GENOMIC DNA]</scope>
    <source>
        <strain evidence="3">BA-92</strain>
    </source>
</reference>
<dbReference type="PANTHER" id="PTHR45982:SF1">
    <property type="entry name" value="REGULATOR OF CHROMOSOME CONDENSATION"/>
    <property type="match status" value="1"/>
</dbReference>
<organism evidence="2 3">
    <name type="scientific">Candidatus Accumulibacter appositus</name>
    <dbReference type="NCBI Taxonomy" id="1454003"/>
    <lineage>
        <taxon>Bacteria</taxon>
        <taxon>Pseudomonadati</taxon>
        <taxon>Pseudomonadota</taxon>
        <taxon>Betaproteobacteria</taxon>
        <taxon>Candidatus Accumulibacter</taxon>
    </lineage>
</organism>
<dbReference type="GO" id="GO:0005737">
    <property type="term" value="C:cytoplasm"/>
    <property type="evidence" value="ECO:0007669"/>
    <property type="project" value="TreeGrafter"/>
</dbReference>
<dbReference type="PATRIC" id="fig|1454003.3.peg.1357"/>
<dbReference type="AlphaFoldDB" id="A0A011QQF2"/>
<dbReference type="InterPro" id="IPR051553">
    <property type="entry name" value="Ran_GTPase-activating"/>
</dbReference>
<dbReference type="Gene3D" id="2.130.10.30">
    <property type="entry name" value="Regulator of chromosome condensation 1/beta-lactamase-inhibitor protein II"/>
    <property type="match status" value="2"/>
</dbReference>
<dbReference type="SUPFAM" id="SSF50985">
    <property type="entry name" value="RCC1/BLIP-II"/>
    <property type="match status" value="1"/>
</dbReference>
<dbReference type="PROSITE" id="PS50012">
    <property type="entry name" value="RCC1_3"/>
    <property type="match status" value="1"/>
</dbReference>
<evidence type="ECO:0000256" key="1">
    <source>
        <dbReference type="SAM" id="SignalP"/>
    </source>
</evidence>